<dbReference type="AlphaFoldDB" id="A0A0Z8I3Y9"/>
<protein>
    <submittedName>
        <fullName evidence="1">Uncharacterized protein</fullName>
    </submittedName>
</protein>
<name>A0A0Z8I3Y9_STRSU</name>
<evidence type="ECO:0000313" key="2">
    <source>
        <dbReference type="Proteomes" id="UP000071533"/>
    </source>
</evidence>
<gene>
    <name evidence="1" type="ORF">ERS132431_00437</name>
</gene>
<dbReference type="RefSeq" id="WP_153597569.1">
    <property type="nucleotide sequence ID" value="NZ_CEHX01000067.1"/>
</dbReference>
<dbReference type="Proteomes" id="UP000071533">
    <property type="component" value="Unassembled WGS sequence"/>
</dbReference>
<organism evidence="1 2">
    <name type="scientific">Streptococcus suis</name>
    <dbReference type="NCBI Taxonomy" id="1307"/>
    <lineage>
        <taxon>Bacteria</taxon>
        <taxon>Bacillati</taxon>
        <taxon>Bacillota</taxon>
        <taxon>Bacilli</taxon>
        <taxon>Lactobacillales</taxon>
        <taxon>Streptococcaceae</taxon>
        <taxon>Streptococcus</taxon>
    </lineage>
</organism>
<reference evidence="1 2" key="1">
    <citation type="submission" date="2016-02" db="EMBL/GenBank/DDBJ databases">
        <authorList>
            <consortium name="Pathogen Informatics"/>
        </authorList>
    </citation>
    <scope>NUCLEOTIDE SEQUENCE [LARGE SCALE GENOMIC DNA]</scope>
    <source>
        <strain evidence="1 2">LSS69</strain>
    </source>
</reference>
<proteinExistence type="predicted"/>
<evidence type="ECO:0000313" key="1">
    <source>
        <dbReference type="EMBL" id="CYV28508.1"/>
    </source>
</evidence>
<accession>A0A0Z8I3Y9</accession>
<sequence>MNLHIQFTDGSNPWFRTNMTKDQLDAEIEKWSENYTINRRSNHGGSAFLTVTEKEVI</sequence>
<dbReference type="EMBL" id="FIHS01000004">
    <property type="protein sequence ID" value="CYV28508.1"/>
    <property type="molecule type" value="Genomic_DNA"/>
</dbReference>